<accession>A0A2P2DX44</accession>
<feature type="transmembrane region" description="Helical" evidence="14">
    <location>
        <begin position="12"/>
        <end position="33"/>
    </location>
</feature>
<dbReference type="EMBL" id="BFBB01000002">
    <property type="protein sequence ID" value="GBF49209.1"/>
    <property type="molecule type" value="Genomic_DNA"/>
</dbReference>
<feature type="transmembrane region" description="Helical" evidence="14">
    <location>
        <begin position="124"/>
        <end position="143"/>
    </location>
</feature>
<keyword evidence="5 14" id="KW-1003">Cell membrane</keyword>
<dbReference type="GO" id="GO:0016301">
    <property type="term" value="F:kinase activity"/>
    <property type="evidence" value="ECO:0007669"/>
    <property type="project" value="UniProtKB-KW"/>
</dbReference>
<evidence type="ECO:0000256" key="2">
    <source>
        <dbReference type="ARBA" id="ARBA00010621"/>
    </source>
</evidence>
<evidence type="ECO:0000313" key="16">
    <source>
        <dbReference type="Proteomes" id="UP000245133"/>
    </source>
</evidence>
<dbReference type="GO" id="GO:0071555">
    <property type="term" value="P:cell wall organization"/>
    <property type="evidence" value="ECO:0007669"/>
    <property type="project" value="UniProtKB-KW"/>
</dbReference>
<evidence type="ECO:0000256" key="13">
    <source>
        <dbReference type="ARBA" id="ARBA00047594"/>
    </source>
</evidence>
<dbReference type="GO" id="GO:0009252">
    <property type="term" value="P:peptidoglycan biosynthetic process"/>
    <property type="evidence" value="ECO:0007669"/>
    <property type="project" value="UniProtKB-KW"/>
</dbReference>
<evidence type="ECO:0000256" key="14">
    <source>
        <dbReference type="HAMAP-Rule" id="MF_01006"/>
    </source>
</evidence>
<dbReference type="InterPro" id="IPR003824">
    <property type="entry name" value="UppP"/>
</dbReference>
<comment type="subcellular location">
    <subcellularLocation>
        <location evidence="1 14">Cell membrane</location>
        <topology evidence="1 14">Multi-pass membrane protein</topology>
    </subcellularLocation>
</comment>
<dbReference type="PANTHER" id="PTHR30622:SF3">
    <property type="entry name" value="UNDECAPRENYL-DIPHOSPHATASE"/>
    <property type="match status" value="1"/>
</dbReference>
<feature type="transmembrane region" description="Helical" evidence="14">
    <location>
        <begin position="163"/>
        <end position="188"/>
    </location>
</feature>
<organism evidence="15 16">
    <name type="scientific">Leptospira ryugenii</name>
    <dbReference type="NCBI Taxonomy" id="1917863"/>
    <lineage>
        <taxon>Bacteria</taxon>
        <taxon>Pseudomonadati</taxon>
        <taxon>Spirochaetota</taxon>
        <taxon>Spirochaetia</taxon>
        <taxon>Leptospirales</taxon>
        <taxon>Leptospiraceae</taxon>
        <taxon>Leptospira</taxon>
    </lineage>
</organism>
<keyword evidence="15" id="KW-0808">Transferase</keyword>
<keyword evidence="10 14" id="KW-0046">Antibiotic resistance</keyword>
<gene>
    <name evidence="15" type="primary">bacA</name>
    <name evidence="14" type="synonym">uppP</name>
    <name evidence="15" type="ORF">LPTSP4_07190</name>
</gene>
<keyword evidence="14" id="KW-0133">Cell shape</keyword>
<dbReference type="GO" id="GO:0046677">
    <property type="term" value="P:response to antibiotic"/>
    <property type="evidence" value="ECO:0007669"/>
    <property type="project" value="UniProtKB-UniRule"/>
</dbReference>
<comment type="caution">
    <text evidence="15">The sequence shown here is derived from an EMBL/GenBank/DDBJ whole genome shotgun (WGS) entry which is preliminary data.</text>
</comment>
<feature type="transmembrane region" description="Helical" evidence="14">
    <location>
        <begin position="53"/>
        <end position="72"/>
    </location>
</feature>
<dbReference type="AlphaFoldDB" id="A0A2P2DX44"/>
<dbReference type="Proteomes" id="UP000245133">
    <property type="component" value="Unassembled WGS sequence"/>
</dbReference>
<comment type="function">
    <text evidence="14">Catalyzes the dephosphorylation of undecaprenyl diphosphate (UPP). Confers resistance to bacitracin.</text>
</comment>
<dbReference type="RefSeq" id="WP_108973776.1">
    <property type="nucleotide sequence ID" value="NZ_BFBB01000002.1"/>
</dbReference>
<dbReference type="GO" id="GO:0008360">
    <property type="term" value="P:regulation of cell shape"/>
    <property type="evidence" value="ECO:0007669"/>
    <property type="project" value="UniProtKB-KW"/>
</dbReference>
<evidence type="ECO:0000313" key="15">
    <source>
        <dbReference type="EMBL" id="GBF49209.1"/>
    </source>
</evidence>
<keyword evidence="14" id="KW-0573">Peptidoglycan synthesis</keyword>
<dbReference type="OrthoDB" id="9808289at2"/>
<evidence type="ECO:0000256" key="4">
    <source>
        <dbReference type="ARBA" id="ARBA00021581"/>
    </source>
</evidence>
<keyword evidence="8 14" id="KW-1133">Transmembrane helix</keyword>
<keyword evidence="15" id="KW-0418">Kinase</keyword>
<evidence type="ECO:0000256" key="12">
    <source>
        <dbReference type="ARBA" id="ARBA00032932"/>
    </source>
</evidence>
<feature type="transmembrane region" description="Helical" evidence="14">
    <location>
        <begin position="93"/>
        <end position="112"/>
    </location>
</feature>
<evidence type="ECO:0000256" key="5">
    <source>
        <dbReference type="ARBA" id="ARBA00022475"/>
    </source>
</evidence>
<comment type="similarity">
    <text evidence="2 14">Belongs to the UppP family.</text>
</comment>
<feature type="transmembrane region" description="Helical" evidence="14">
    <location>
        <begin position="200"/>
        <end position="218"/>
    </location>
</feature>
<dbReference type="GO" id="GO:0005886">
    <property type="term" value="C:plasma membrane"/>
    <property type="evidence" value="ECO:0007669"/>
    <property type="project" value="UniProtKB-SubCell"/>
</dbReference>
<evidence type="ECO:0000256" key="10">
    <source>
        <dbReference type="ARBA" id="ARBA00023251"/>
    </source>
</evidence>
<dbReference type="EC" id="3.6.1.27" evidence="3 14"/>
<keyword evidence="9 14" id="KW-0472">Membrane</keyword>
<feature type="transmembrane region" description="Helical" evidence="14">
    <location>
        <begin position="259"/>
        <end position="278"/>
    </location>
</feature>
<proteinExistence type="inferred from homology"/>
<evidence type="ECO:0000256" key="11">
    <source>
        <dbReference type="ARBA" id="ARBA00032707"/>
    </source>
</evidence>
<feature type="transmembrane region" description="Helical" evidence="14">
    <location>
        <begin position="230"/>
        <end position="253"/>
    </location>
</feature>
<dbReference type="HAMAP" id="MF_01006">
    <property type="entry name" value="Undec_diphosphatase"/>
    <property type="match status" value="1"/>
</dbReference>
<dbReference type="GO" id="GO:0050380">
    <property type="term" value="F:undecaprenyl-diphosphatase activity"/>
    <property type="evidence" value="ECO:0007669"/>
    <property type="project" value="UniProtKB-UniRule"/>
</dbReference>
<sequence>MDNQYNAFLRAVIEAVTEFLPVSSTGHLFLFSYFFPFQGLGERSASFEDLFDIFIQSGAILSVLVLYHKKFWEEARKAYYFWFQKKEDGTGALFYQNIAIGIAPIVCLGFALKSVLDRIKESPYLLMILGVAWLLGGLVMVFVEQWREKAGEKEKHLNRKDAFLIGIFQCLALMPGVSRSAATIITARLLGLSKKDSAEFSFFLAVPVLLLAGVYKLYKHRSILNEETISILLFGSIVSFLLCYFVIKLFISFLRRRSFFAFGVYRIVLGALVILYFLRS</sequence>
<keyword evidence="14" id="KW-0961">Cell wall biogenesis/degradation</keyword>
<reference evidence="15 16" key="1">
    <citation type="submission" date="2018-02" db="EMBL/GenBank/DDBJ databases">
        <title>Novel Leptospira species isolated from soil and water in Japan.</title>
        <authorList>
            <person name="Nakao R."/>
            <person name="Masuzawa T."/>
        </authorList>
    </citation>
    <scope>NUCLEOTIDE SEQUENCE [LARGE SCALE GENOMIC DNA]</scope>
    <source>
        <strain evidence="15 16">YH101</strain>
    </source>
</reference>
<dbReference type="Pfam" id="PF02673">
    <property type="entry name" value="BacA"/>
    <property type="match status" value="1"/>
</dbReference>
<evidence type="ECO:0000256" key="6">
    <source>
        <dbReference type="ARBA" id="ARBA00022692"/>
    </source>
</evidence>
<evidence type="ECO:0000256" key="3">
    <source>
        <dbReference type="ARBA" id="ARBA00012374"/>
    </source>
</evidence>
<comment type="catalytic activity">
    <reaction evidence="13 14">
        <text>di-trans,octa-cis-undecaprenyl diphosphate + H2O = di-trans,octa-cis-undecaprenyl phosphate + phosphate + H(+)</text>
        <dbReference type="Rhea" id="RHEA:28094"/>
        <dbReference type="ChEBI" id="CHEBI:15377"/>
        <dbReference type="ChEBI" id="CHEBI:15378"/>
        <dbReference type="ChEBI" id="CHEBI:43474"/>
        <dbReference type="ChEBI" id="CHEBI:58405"/>
        <dbReference type="ChEBI" id="CHEBI:60392"/>
        <dbReference type="EC" id="3.6.1.27"/>
    </reaction>
</comment>
<protein>
    <recommendedName>
        <fullName evidence="4 14">Undecaprenyl-diphosphatase</fullName>
        <ecNumber evidence="3 14">3.6.1.27</ecNumber>
    </recommendedName>
    <alternativeName>
        <fullName evidence="12 14">Bacitracin resistance protein</fullName>
    </alternativeName>
    <alternativeName>
        <fullName evidence="11 14">Undecaprenyl pyrophosphate phosphatase</fullName>
    </alternativeName>
</protein>
<dbReference type="PANTHER" id="PTHR30622">
    <property type="entry name" value="UNDECAPRENYL-DIPHOSPHATASE"/>
    <property type="match status" value="1"/>
</dbReference>
<evidence type="ECO:0000256" key="7">
    <source>
        <dbReference type="ARBA" id="ARBA00022801"/>
    </source>
</evidence>
<comment type="miscellaneous">
    <text evidence="14">Bacitracin is thought to be involved in the inhibition of peptidoglycan synthesis by sequestering undecaprenyl diphosphate, thereby reducing the pool of lipid carrier available.</text>
</comment>
<name>A0A2P2DX44_9LEPT</name>
<keyword evidence="6 14" id="KW-0812">Transmembrane</keyword>
<evidence type="ECO:0000256" key="9">
    <source>
        <dbReference type="ARBA" id="ARBA00023136"/>
    </source>
</evidence>
<evidence type="ECO:0000256" key="8">
    <source>
        <dbReference type="ARBA" id="ARBA00022989"/>
    </source>
</evidence>
<evidence type="ECO:0000256" key="1">
    <source>
        <dbReference type="ARBA" id="ARBA00004651"/>
    </source>
</evidence>
<keyword evidence="16" id="KW-1185">Reference proteome</keyword>
<keyword evidence="7 14" id="KW-0378">Hydrolase</keyword>